<dbReference type="PANTHER" id="PTHR33129:SF1">
    <property type="entry name" value="ATP-BINDING PROTEIN"/>
    <property type="match status" value="1"/>
</dbReference>
<accession>A0A4S8L0U6</accession>
<dbReference type="InterPro" id="IPR052980">
    <property type="entry name" value="Crinkler_effector"/>
</dbReference>
<evidence type="ECO:0000313" key="2">
    <source>
        <dbReference type="EMBL" id="THU81861.1"/>
    </source>
</evidence>
<gene>
    <name evidence="2" type="ORF">K435DRAFT_784857</name>
</gene>
<dbReference type="EMBL" id="ML179775">
    <property type="protein sequence ID" value="THU81861.1"/>
    <property type="molecule type" value="Genomic_DNA"/>
</dbReference>
<evidence type="ECO:0000256" key="1">
    <source>
        <dbReference type="SAM" id="MobiDB-lite"/>
    </source>
</evidence>
<protein>
    <submittedName>
        <fullName evidence="2">Uncharacterized protein</fullName>
    </submittedName>
</protein>
<evidence type="ECO:0000313" key="3">
    <source>
        <dbReference type="Proteomes" id="UP000297245"/>
    </source>
</evidence>
<sequence>MSTDGFDQLFMPERVLVTPEYKAALLDAKRWFSGGKVLRTNAEDGPLSVSGDDDDDDGEMGPPEEEVTWPTTNREPHRHIFIVTGTPGVGKSLFLYYILVERLLAGLPTCFQTVPDFFTFWSEEGVFQIPLEARRLDHVQVAIPADAWFLVDSNEKYPTPDGILKDIDACVVQAAPTRSEHLRWTEKCNRMHFHWCIKSSPLNESLIMRRLNRPDITDEQWKRFFDTYGPSTRLLTSHAINPDKFEAELRSKLRVMEFNTHKLRVFLFAPPSVSRMTKEESEVSALIFGINPGSLRLQLLSTFHTPTTLRIIKEEYQTQWIPQVQWAYDDFKANPQRDPSARSIVEDRVHDVLMNGGCWKMVKLSSDSKGKKNNVYRIHDARPTRWLVIDSTGLRIDSYETREVKNLTGALELHWFWDIRFESKPGYYRPLNSIQSTSDAYIVNPLENSVFVIQTMLAGKHDAKQGSLEDLRVKYSGFVFYYIVVVGEQEVEITMPQEADEMWESRWCIQADEAMLLPKQVS</sequence>
<keyword evidence="3" id="KW-1185">Reference proteome</keyword>
<proteinExistence type="predicted"/>
<name>A0A4S8L0U6_DENBC</name>
<organism evidence="2 3">
    <name type="scientific">Dendrothele bispora (strain CBS 962.96)</name>
    <dbReference type="NCBI Taxonomy" id="1314807"/>
    <lineage>
        <taxon>Eukaryota</taxon>
        <taxon>Fungi</taxon>
        <taxon>Dikarya</taxon>
        <taxon>Basidiomycota</taxon>
        <taxon>Agaricomycotina</taxon>
        <taxon>Agaricomycetes</taxon>
        <taxon>Agaricomycetidae</taxon>
        <taxon>Agaricales</taxon>
        <taxon>Agaricales incertae sedis</taxon>
        <taxon>Dendrothele</taxon>
    </lineage>
</organism>
<reference evidence="2 3" key="1">
    <citation type="journal article" date="2019" name="Nat. Ecol. Evol.">
        <title>Megaphylogeny resolves global patterns of mushroom evolution.</title>
        <authorList>
            <person name="Varga T."/>
            <person name="Krizsan K."/>
            <person name="Foldi C."/>
            <person name="Dima B."/>
            <person name="Sanchez-Garcia M."/>
            <person name="Sanchez-Ramirez S."/>
            <person name="Szollosi G.J."/>
            <person name="Szarkandi J.G."/>
            <person name="Papp V."/>
            <person name="Albert L."/>
            <person name="Andreopoulos W."/>
            <person name="Angelini C."/>
            <person name="Antonin V."/>
            <person name="Barry K.W."/>
            <person name="Bougher N.L."/>
            <person name="Buchanan P."/>
            <person name="Buyck B."/>
            <person name="Bense V."/>
            <person name="Catcheside P."/>
            <person name="Chovatia M."/>
            <person name="Cooper J."/>
            <person name="Damon W."/>
            <person name="Desjardin D."/>
            <person name="Finy P."/>
            <person name="Geml J."/>
            <person name="Haridas S."/>
            <person name="Hughes K."/>
            <person name="Justo A."/>
            <person name="Karasinski D."/>
            <person name="Kautmanova I."/>
            <person name="Kiss B."/>
            <person name="Kocsube S."/>
            <person name="Kotiranta H."/>
            <person name="LaButti K.M."/>
            <person name="Lechner B.E."/>
            <person name="Liimatainen K."/>
            <person name="Lipzen A."/>
            <person name="Lukacs Z."/>
            <person name="Mihaltcheva S."/>
            <person name="Morgado L.N."/>
            <person name="Niskanen T."/>
            <person name="Noordeloos M.E."/>
            <person name="Ohm R.A."/>
            <person name="Ortiz-Santana B."/>
            <person name="Ovrebo C."/>
            <person name="Racz N."/>
            <person name="Riley R."/>
            <person name="Savchenko A."/>
            <person name="Shiryaev A."/>
            <person name="Soop K."/>
            <person name="Spirin V."/>
            <person name="Szebenyi C."/>
            <person name="Tomsovsky M."/>
            <person name="Tulloss R.E."/>
            <person name="Uehling J."/>
            <person name="Grigoriev I.V."/>
            <person name="Vagvolgyi C."/>
            <person name="Papp T."/>
            <person name="Martin F.M."/>
            <person name="Miettinen O."/>
            <person name="Hibbett D.S."/>
            <person name="Nagy L.G."/>
        </authorList>
    </citation>
    <scope>NUCLEOTIDE SEQUENCE [LARGE SCALE GENOMIC DNA]</scope>
    <source>
        <strain evidence="2 3">CBS 962.96</strain>
    </source>
</reference>
<dbReference type="PANTHER" id="PTHR33129">
    <property type="entry name" value="PROTEIN KINASE DOMAIN-CONTAINING PROTEIN-RELATED"/>
    <property type="match status" value="1"/>
</dbReference>
<dbReference type="AlphaFoldDB" id="A0A4S8L0U6"/>
<dbReference type="OrthoDB" id="2340858at2759"/>
<dbReference type="SUPFAM" id="SSF52540">
    <property type="entry name" value="P-loop containing nucleoside triphosphate hydrolases"/>
    <property type="match status" value="1"/>
</dbReference>
<feature type="region of interest" description="Disordered" evidence="1">
    <location>
        <begin position="43"/>
        <end position="71"/>
    </location>
</feature>
<dbReference type="InterPro" id="IPR027417">
    <property type="entry name" value="P-loop_NTPase"/>
</dbReference>
<feature type="compositionally biased region" description="Acidic residues" evidence="1">
    <location>
        <begin position="51"/>
        <end position="67"/>
    </location>
</feature>
<dbReference type="Proteomes" id="UP000297245">
    <property type="component" value="Unassembled WGS sequence"/>
</dbReference>